<dbReference type="SUPFAM" id="SSF55874">
    <property type="entry name" value="ATPase domain of HSP90 chaperone/DNA topoisomerase II/histidine kinase"/>
    <property type="match status" value="1"/>
</dbReference>
<dbReference type="SMART" id="SM00091">
    <property type="entry name" value="PAS"/>
    <property type="match status" value="1"/>
</dbReference>
<reference evidence="11" key="1">
    <citation type="journal article" date="2021" name="Front. Microbiol.">
        <title>Comprehensive Comparative Genomics and Phenotyping of Methylobacterium Species.</title>
        <authorList>
            <person name="Alessa O."/>
            <person name="Ogura Y."/>
            <person name="Fujitani Y."/>
            <person name="Takami H."/>
            <person name="Hayashi T."/>
            <person name="Sahin N."/>
            <person name="Tani A."/>
        </authorList>
    </citation>
    <scope>NUCLEOTIDE SEQUENCE</scope>
    <source>
        <strain evidence="11">DSM 14458</strain>
    </source>
</reference>
<dbReference type="InterPro" id="IPR003661">
    <property type="entry name" value="HisK_dim/P_dom"/>
</dbReference>
<dbReference type="EMBL" id="BPRE01000005">
    <property type="protein sequence ID" value="GJE75404.1"/>
    <property type="molecule type" value="Genomic_DNA"/>
</dbReference>
<dbReference type="SMART" id="SM00388">
    <property type="entry name" value="HisKA"/>
    <property type="match status" value="1"/>
</dbReference>
<keyword evidence="12" id="KW-1185">Reference proteome</keyword>
<dbReference type="Gene3D" id="3.30.565.10">
    <property type="entry name" value="Histidine kinase-like ATPase, C-terminal domain"/>
    <property type="match status" value="1"/>
</dbReference>
<keyword evidence="4" id="KW-0902">Two-component regulatory system</keyword>
<evidence type="ECO:0000259" key="8">
    <source>
        <dbReference type="PROSITE" id="PS50109"/>
    </source>
</evidence>
<feature type="region of interest" description="Disordered" evidence="6">
    <location>
        <begin position="210"/>
        <end position="232"/>
    </location>
</feature>
<dbReference type="PROSITE" id="PS50109">
    <property type="entry name" value="HIS_KIN"/>
    <property type="match status" value="1"/>
</dbReference>
<dbReference type="PANTHER" id="PTHR45339:SF1">
    <property type="entry name" value="HYBRID SIGNAL TRANSDUCTION HISTIDINE KINASE J"/>
    <property type="match status" value="1"/>
</dbReference>
<dbReference type="InterPro" id="IPR036890">
    <property type="entry name" value="HATPase_C_sf"/>
</dbReference>
<organism evidence="11 12">
    <name type="scientific">Methylorubrum suomiense</name>
    <dbReference type="NCBI Taxonomy" id="144191"/>
    <lineage>
        <taxon>Bacteria</taxon>
        <taxon>Pseudomonadati</taxon>
        <taxon>Pseudomonadota</taxon>
        <taxon>Alphaproteobacteria</taxon>
        <taxon>Hyphomicrobiales</taxon>
        <taxon>Methylobacteriaceae</taxon>
        <taxon>Methylorubrum</taxon>
    </lineage>
</organism>
<feature type="domain" description="Response regulatory" evidence="9">
    <location>
        <begin position="760"/>
        <end position="877"/>
    </location>
</feature>
<dbReference type="InterPro" id="IPR005467">
    <property type="entry name" value="His_kinase_dom"/>
</dbReference>
<reference evidence="11" key="2">
    <citation type="submission" date="2021-08" db="EMBL/GenBank/DDBJ databases">
        <authorList>
            <person name="Tani A."/>
            <person name="Ola A."/>
            <person name="Ogura Y."/>
            <person name="Katsura K."/>
            <person name="Hayashi T."/>
        </authorList>
    </citation>
    <scope>NUCLEOTIDE SEQUENCE</scope>
    <source>
        <strain evidence="11">DSM 14458</strain>
    </source>
</reference>
<dbReference type="Pfam" id="PF00512">
    <property type="entry name" value="HisKA"/>
    <property type="match status" value="1"/>
</dbReference>
<dbReference type="InterPro" id="IPR035965">
    <property type="entry name" value="PAS-like_dom_sf"/>
</dbReference>
<dbReference type="PROSITE" id="PS50110">
    <property type="entry name" value="RESPONSE_REGULATORY"/>
    <property type="match status" value="1"/>
</dbReference>
<gene>
    <name evidence="11" type="primary">rcsC_26</name>
    <name evidence="11" type="ORF">BGCPKDLD_1988</name>
</gene>
<evidence type="ECO:0000256" key="5">
    <source>
        <dbReference type="PROSITE-ProRule" id="PRU00169"/>
    </source>
</evidence>
<dbReference type="SMART" id="SM00448">
    <property type="entry name" value="REC"/>
    <property type="match status" value="1"/>
</dbReference>
<dbReference type="SUPFAM" id="SSF47384">
    <property type="entry name" value="Homodimeric domain of signal transducing histidine kinase"/>
    <property type="match status" value="1"/>
</dbReference>
<dbReference type="Gene3D" id="3.40.50.2300">
    <property type="match status" value="1"/>
</dbReference>
<dbReference type="SMART" id="SM00387">
    <property type="entry name" value="HATPase_c"/>
    <property type="match status" value="1"/>
</dbReference>
<dbReference type="Gene3D" id="1.10.287.130">
    <property type="match status" value="1"/>
</dbReference>
<keyword evidence="7" id="KW-1133">Transmembrane helix</keyword>
<evidence type="ECO:0000256" key="1">
    <source>
        <dbReference type="ARBA" id="ARBA00000085"/>
    </source>
</evidence>
<protein>
    <recommendedName>
        <fullName evidence="2">histidine kinase</fullName>
        <ecNumber evidence="2">2.7.13.3</ecNumber>
    </recommendedName>
</protein>
<name>A0ABQ4UUE6_9HYPH</name>
<dbReference type="CDD" id="cd00130">
    <property type="entry name" value="PAS"/>
    <property type="match status" value="1"/>
</dbReference>
<comment type="caution">
    <text evidence="11">The sequence shown here is derived from an EMBL/GenBank/DDBJ whole genome shotgun (WGS) entry which is preliminary data.</text>
</comment>
<keyword evidence="3 5" id="KW-0597">Phosphoprotein</keyword>
<dbReference type="EC" id="2.7.13.3" evidence="2"/>
<dbReference type="Proteomes" id="UP001055093">
    <property type="component" value="Unassembled WGS sequence"/>
</dbReference>
<keyword evidence="7" id="KW-0472">Membrane</keyword>
<dbReference type="CDD" id="cd17546">
    <property type="entry name" value="REC_hyHK_CKI1_RcsC-like"/>
    <property type="match status" value="1"/>
</dbReference>
<evidence type="ECO:0000256" key="3">
    <source>
        <dbReference type="ARBA" id="ARBA00022553"/>
    </source>
</evidence>
<evidence type="ECO:0000259" key="9">
    <source>
        <dbReference type="PROSITE" id="PS50110"/>
    </source>
</evidence>
<keyword evidence="11" id="KW-0418">Kinase</keyword>
<dbReference type="SUPFAM" id="SSF52172">
    <property type="entry name" value="CheY-like"/>
    <property type="match status" value="1"/>
</dbReference>
<evidence type="ECO:0000259" key="10">
    <source>
        <dbReference type="PROSITE" id="PS50112"/>
    </source>
</evidence>
<dbReference type="InterPro" id="IPR003594">
    <property type="entry name" value="HATPase_dom"/>
</dbReference>
<feature type="domain" description="Histidine kinase" evidence="8">
    <location>
        <begin position="508"/>
        <end position="710"/>
    </location>
</feature>
<evidence type="ECO:0000313" key="11">
    <source>
        <dbReference type="EMBL" id="GJE75404.1"/>
    </source>
</evidence>
<keyword evidence="7" id="KW-0812">Transmembrane</keyword>
<dbReference type="CDD" id="cd00082">
    <property type="entry name" value="HisKA"/>
    <property type="match status" value="1"/>
</dbReference>
<dbReference type="InterPro" id="IPR001789">
    <property type="entry name" value="Sig_transdc_resp-reg_receiver"/>
</dbReference>
<feature type="domain" description="PAS" evidence="10">
    <location>
        <begin position="357"/>
        <end position="428"/>
    </location>
</feature>
<dbReference type="InterPro" id="IPR000014">
    <property type="entry name" value="PAS"/>
</dbReference>
<evidence type="ECO:0000256" key="2">
    <source>
        <dbReference type="ARBA" id="ARBA00012438"/>
    </source>
</evidence>
<dbReference type="NCBIfam" id="TIGR00229">
    <property type="entry name" value="sensory_box"/>
    <property type="match status" value="1"/>
</dbReference>
<evidence type="ECO:0000256" key="7">
    <source>
        <dbReference type="SAM" id="Phobius"/>
    </source>
</evidence>
<dbReference type="InterPro" id="IPR013655">
    <property type="entry name" value="PAS_fold_3"/>
</dbReference>
<sequence length="1007" mass="106938">MTGGMRSRPLIVSFARFVLTLMVPPVAVAIVATHWYMASEQERVSHTLALIGDGIRDRIDHDLARMEAIARTLAASPAIDGPDLRAFRSQALASVGPDDTTVTLAELDGRQLVNTRAPDDTALPTMAQPELLAQLLATRRPVISGRSVSSLTGRPIVKVVAPVIRDGVIVKTVALVTLAEHFEALIRNPHIAAPYWASVRDRDGNVVAQIGQSDPADQGADRATPASTADAGTGGVLRIDGTSHLSEWRFTAGVARDALEAPLKRSLLLLLIVALALIGLGGWFALGMARRLAGAAARLAGKAEAIGRGEIVTAQDCAIREIHVIEHALASASRTLSEQRATLDAAQAALAARAESTQNRFRMLADNAGDIIVLFGGEACSIVDVSPSFERMLGYDEAACATLTPTAVVHPEDGRVVDEMRAALAEGQSPATGLFRVRHRDGHWLWLECVSSRIAGAAPGEPLAIAVMRDVTARLQQADELRIACDMAELAKAKAENASRAKSEFLAMVSHEIRTPLATIRGYTELLGASGPLSGDQARCLSLVSEATGTMLTAVDDILDFARIESGDFQLREEPFGLAETIESVTAFVRPTAAEKGLTLGLSIDPTLPKAVRGDARRLRQTLLNLLNVNLRERQGGLVTLSLYAPHGEENRISFAVTGSGGHARPTERDGLGLAIAGRLIARMGGRLETMSIAGESSSYRFSLRLPVAEIAPPLAAPEVVAGPLEPTVPAAERPEVQASSTTAASVVLPAARANIAGAQILLVEDHSINQELTCRLLEQDGCRVDVVDDGAAALEAVQRRVYDLVLMDVQMPGMDGLTATRRIRAMAHPCRHVPILALTANIMPDQVQAIRDSGMHGYIAKPIDRAQMRRMIADHLPAVMMAEKPVERSAQASEPGPIPVIDRAAYDRLAASLGGDSARRALRGFLALLDATFADPATLRTEAATIAAGARRFGLIDLAAALDGLMADDGAQALRRCQVARDLVGRAMDELVGVEPIEVSALIAHL</sequence>
<dbReference type="SUPFAM" id="SSF55785">
    <property type="entry name" value="PYP-like sensor domain (PAS domain)"/>
    <property type="match status" value="1"/>
</dbReference>
<comment type="catalytic activity">
    <reaction evidence="1">
        <text>ATP + protein L-histidine = ADP + protein N-phospho-L-histidine.</text>
        <dbReference type="EC" id="2.7.13.3"/>
    </reaction>
</comment>
<evidence type="ECO:0000313" key="12">
    <source>
        <dbReference type="Proteomes" id="UP001055093"/>
    </source>
</evidence>
<dbReference type="CDD" id="cd18773">
    <property type="entry name" value="PDC1_HK_sensor"/>
    <property type="match status" value="1"/>
</dbReference>
<dbReference type="PANTHER" id="PTHR45339">
    <property type="entry name" value="HYBRID SIGNAL TRANSDUCTION HISTIDINE KINASE J"/>
    <property type="match status" value="1"/>
</dbReference>
<feature type="modified residue" description="4-aspartylphosphate" evidence="5">
    <location>
        <position position="809"/>
    </location>
</feature>
<evidence type="ECO:0000256" key="4">
    <source>
        <dbReference type="ARBA" id="ARBA00023012"/>
    </source>
</evidence>
<accession>A0ABQ4UUE6</accession>
<dbReference type="InterPro" id="IPR036097">
    <property type="entry name" value="HisK_dim/P_sf"/>
</dbReference>
<dbReference type="PROSITE" id="PS50112">
    <property type="entry name" value="PAS"/>
    <property type="match status" value="1"/>
</dbReference>
<dbReference type="Pfam" id="PF00072">
    <property type="entry name" value="Response_reg"/>
    <property type="match status" value="1"/>
</dbReference>
<keyword evidence="11" id="KW-0808">Transferase</keyword>
<dbReference type="InterPro" id="IPR011006">
    <property type="entry name" value="CheY-like_superfamily"/>
</dbReference>
<dbReference type="Pfam" id="PF08447">
    <property type="entry name" value="PAS_3"/>
    <property type="match status" value="1"/>
</dbReference>
<proteinExistence type="predicted"/>
<dbReference type="GO" id="GO:0016301">
    <property type="term" value="F:kinase activity"/>
    <property type="evidence" value="ECO:0007669"/>
    <property type="project" value="UniProtKB-KW"/>
</dbReference>
<dbReference type="Gene3D" id="3.30.450.20">
    <property type="entry name" value="PAS domain"/>
    <property type="match status" value="1"/>
</dbReference>
<evidence type="ECO:0000256" key="6">
    <source>
        <dbReference type="SAM" id="MobiDB-lite"/>
    </source>
</evidence>
<feature type="transmembrane region" description="Helical" evidence="7">
    <location>
        <begin position="267"/>
        <end position="289"/>
    </location>
</feature>